<comment type="caution">
    <text evidence="2">The sequence shown here is derived from an EMBL/GenBank/DDBJ whole genome shotgun (WGS) entry which is preliminary data.</text>
</comment>
<dbReference type="PANTHER" id="PTHR36440">
    <property type="entry name" value="PUTATIVE (AFU_ORTHOLOGUE AFUA_8G07350)-RELATED"/>
    <property type="match status" value="1"/>
</dbReference>
<dbReference type="PANTHER" id="PTHR36440:SF1">
    <property type="entry name" value="PUTATIVE (AFU_ORTHOLOGUE AFUA_8G07350)-RELATED"/>
    <property type="match status" value="1"/>
</dbReference>
<evidence type="ECO:0000259" key="1">
    <source>
        <dbReference type="Pfam" id="PF07883"/>
    </source>
</evidence>
<dbReference type="EMBL" id="JARFYM010000002">
    <property type="protein sequence ID" value="MDL2397842.1"/>
    <property type="molecule type" value="Genomic_DNA"/>
</dbReference>
<dbReference type="SUPFAM" id="SSF51182">
    <property type="entry name" value="RmlC-like cupins"/>
    <property type="match status" value="1"/>
</dbReference>
<dbReference type="InterPro" id="IPR053146">
    <property type="entry name" value="QDO-like"/>
</dbReference>
<gene>
    <name evidence="2" type="ORF">PY649_02960</name>
</gene>
<dbReference type="RefSeq" id="WP_285866635.1">
    <property type="nucleotide sequence ID" value="NZ_JARFYM010000002.1"/>
</dbReference>
<dbReference type="InterPro" id="IPR011051">
    <property type="entry name" value="RmlC_Cupin_sf"/>
</dbReference>
<feature type="domain" description="Cupin type-2" evidence="1">
    <location>
        <begin position="43"/>
        <end position="107"/>
    </location>
</feature>
<organism evidence="2 3">
    <name type="scientific">Rhizobium mayense</name>
    <dbReference type="NCBI Taxonomy" id="1312184"/>
    <lineage>
        <taxon>Bacteria</taxon>
        <taxon>Pseudomonadati</taxon>
        <taxon>Pseudomonadota</taxon>
        <taxon>Alphaproteobacteria</taxon>
        <taxon>Hyphomicrobiales</taxon>
        <taxon>Rhizobiaceae</taxon>
        <taxon>Rhizobium/Agrobacterium group</taxon>
        <taxon>Rhizobium</taxon>
    </lineage>
</organism>
<protein>
    <submittedName>
        <fullName evidence="2">Cupin domain-containing protein</fullName>
    </submittedName>
</protein>
<dbReference type="Pfam" id="PF07883">
    <property type="entry name" value="Cupin_2"/>
    <property type="match status" value="1"/>
</dbReference>
<sequence length="159" mass="17568">MATDIASVKPDAWLRWFGNTLVSIKVGSGEGQDRISLVEHWMPFGDSPPMHVRRNEDEIFHVLEGRMRFRVDGKDIIAAAGDTVLAPKGIPHSYRAEGKQGTRCLTITRGNDFESMLLECSRPAESRSLPPRSEPTPAMIDELARCCARNGIDIVGPPL</sequence>
<keyword evidence="3" id="KW-1185">Reference proteome</keyword>
<dbReference type="Gene3D" id="2.60.120.10">
    <property type="entry name" value="Jelly Rolls"/>
    <property type="match status" value="1"/>
</dbReference>
<name>A0ABT7JNB6_9HYPH</name>
<proteinExistence type="predicted"/>
<reference evidence="2" key="1">
    <citation type="submission" date="2023-06" db="EMBL/GenBank/DDBJ databases">
        <title>Phylogenetic Diversity of Rhizobium strains.</title>
        <authorList>
            <person name="Moura F.T."/>
            <person name="Helene L.C.F."/>
            <person name="Hungria M."/>
        </authorList>
    </citation>
    <scope>NUCLEOTIDE SEQUENCE</scope>
    <source>
        <strain evidence="2">CCGE526</strain>
    </source>
</reference>
<evidence type="ECO:0000313" key="3">
    <source>
        <dbReference type="Proteomes" id="UP001172645"/>
    </source>
</evidence>
<evidence type="ECO:0000313" key="2">
    <source>
        <dbReference type="EMBL" id="MDL2397842.1"/>
    </source>
</evidence>
<dbReference type="InterPro" id="IPR014710">
    <property type="entry name" value="RmlC-like_jellyroll"/>
</dbReference>
<accession>A0ABT7JNB6</accession>
<dbReference type="InterPro" id="IPR013096">
    <property type="entry name" value="Cupin_2"/>
</dbReference>
<dbReference type="Proteomes" id="UP001172645">
    <property type="component" value="Unassembled WGS sequence"/>
</dbReference>